<gene>
    <name evidence="2" type="ORF">E2562_001379</name>
</gene>
<accession>A0A6G1DBL1</accession>
<evidence type="ECO:0000313" key="3">
    <source>
        <dbReference type="Proteomes" id="UP000479710"/>
    </source>
</evidence>
<organism evidence="2 3">
    <name type="scientific">Oryza meyeriana var. granulata</name>
    <dbReference type="NCBI Taxonomy" id="110450"/>
    <lineage>
        <taxon>Eukaryota</taxon>
        <taxon>Viridiplantae</taxon>
        <taxon>Streptophyta</taxon>
        <taxon>Embryophyta</taxon>
        <taxon>Tracheophyta</taxon>
        <taxon>Spermatophyta</taxon>
        <taxon>Magnoliopsida</taxon>
        <taxon>Liliopsida</taxon>
        <taxon>Poales</taxon>
        <taxon>Poaceae</taxon>
        <taxon>BOP clade</taxon>
        <taxon>Oryzoideae</taxon>
        <taxon>Oryzeae</taxon>
        <taxon>Oryzinae</taxon>
        <taxon>Oryza</taxon>
        <taxon>Oryza meyeriana</taxon>
    </lineage>
</organism>
<dbReference type="AlphaFoldDB" id="A0A6G1DBL1"/>
<protein>
    <submittedName>
        <fullName evidence="2">Uncharacterized protein</fullName>
    </submittedName>
</protein>
<dbReference type="EMBL" id="SPHZ02000006">
    <property type="protein sequence ID" value="KAF0910165.1"/>
    <property type="molecule type" value="Genomic_DNA"/>
</dbReference>
<dbReference type="Proteomes" id="UP000479710">
    <property type="component" value="Unassembled WGS sequence"/>
</dbReference>
<sequence length="69" mass="7609">MTRLPKQCVMSSDNVSNNKILVLATTTNGRLTLLRREDACMKVTMWVHTKDDNGRGNGGSDDGKASWVL</sequence>
<evidence type="ECO:0000313" key="2">
    <source>
        <dbReference type="EMBL" id="KAF0910165.1"/>
    </source>
</evidence>
<proteinExistence type="predicted"/>
<feature type="region of interest" description="Disordered" evidence="1">
    <location>
        <begin position="50"/>
        <end position="69"/>
    </location>
</feature>
<name>A0A6G1DBL1_9ORYZ</name>
<keyword evidence="3" id="KW-1185">Reference proteome</keyword>
<evidence type="ECO:0000256" key="1">
    <source>
        <dbReference type="SAM" id="MobiDB-lite"/>
    </source>
</evidence>
<reference evidence="2 3" key="1">
    <citation type="submission" date="2019-11" db="EMBL/GenBank/DDBJ databases">
        <title>Whole genome sequence of Oryza granulata.</title>
        <authorList>
            <person name="Li W."/>
        </authorList>
    </citation>
    <scope>NUCLEOTIDE SEQUENCE [LARGE SCALE GENOMIC DNA]</scope>
    <source>
        <strain evidence="3">cv. Menghai</strain>
        <tissue evidence="2">Leaf</tissue>
    </source>
</reference>
<comment type="caution">
    <text evidence="2">The sequence shown here is derived from an EMBL/GenBank/DDBJ whole genome shotgun (WGS) entry which is preliminary data.</text>
</comment>